<evidence type="ECO:0000313" key="2">
    <source>
        <dbReference type="Proteomes" id="UP000076630"/>
    </source>
</evidence>
<reference evidence="1 2" key="1">
    <citation type="submission" date="2016-01" db="EMBL/GenBank/DDBJ databases">
        <title>Whole genome sequencing of Myroides marinus L41.</title>
        <authorList>
            <person name="Hong K.W."/>
        </authorList>
    </citation>
    <scope>NUCLEOTIDE SEQUENCE [LARGE SCALE GENOMIC DNA]</scope>
    <source>
        <strain evidence="1 2">L41</strain>
    </source>
</reference>
<proteinExistence type="predicted"/>
<comment type="caution">
    <text evidence="1">The sequence shown here is derived from an EMBL/GenBank/DDBJ whole genome shotgun (WGS) entry which is preliminary data.</text>
</comment>
<gene>
    <name evidence="1" type="ORF">AV926_12260</name>
</gene>
<evidence type="ECO:0000313" key="1">
    <source>
        <dbReference type="EMBL" id="KZE78463.1"/>
    </source>
</evidence>
<name>A0A163XUL7_9FLAO</name>
<dbReference type="OrthoDB" id="1453695at2"/>
<keyword evidence="2" id="KW-1185">Reference proteome</keyword>
<dbReference type="EMBL" id="LQNU01000064">
    <property type="protein sequence ID" value="KZE78463.1"/>
    <property type="molecule type" value="Genomic_DNA"/>
</dbReference>
<dbReference type="AlphaFoldDB" id="A0A163XUL7"/>
<dbReference type="RefSeq" id="WP_038986765.1">
    <property type="nucleotide sequence ID" value="NZ_JACAJN010000032.1"/>
</dbReference>
<sequence>MNAFKKSLISFKTILAKTAICSTILFSTVSGVNAQEKESLKIKSTTVEYLINKDTKDNELEEIKKEVNNEKIANLTFSNIKRNDKGQIIAISTRFKDERGSSQQKSEYNSNGISDFTVKIHQSETGQRYLELGNKSNQMLNIANDPQAGRALYSQELNEEYEDFFAQDFMQLMKGMQEDMKVQQEAFLKMLNQHEQEAAKKATSQKAETKK</sequence>
<dbReference type="Proteomes" id="UP000076630">
    <property type="component" value="Unassembled WGS sequence"/>
</dbReference>
<protein>
    <submittedName>
        <fullName evidence="1">Uncharacterized protein</fullName>
    </submittedName>
</protein>
<organism evidence="1 2">
    <name type="scientific">Myroides marinus</name>
    <dbReference type="NCBI Taxonomy" id="703342"/>
    <lineage>
        <taxon>Bacteria</taxon>
        <taxon>Pseudomonadati</taxon>
        <taxon>Bacteroidota</taxon>
        <taxon>Flavobacteriia</taxon>
        <taxon>Flavobacteriales</taxon>
        <taxon>Flavobacteriaceae</taxon>
        <taxon>Myroides</taxon>
    </lineage>
</organism>
<accession>A0A163XUL7</accession>